<keyword evidence="3" id="KW-1185">Reference proteome</keyword>
<name>A0A9W9IDW1_9EURO</name>
<dbReference type="OrthoDB" id="3260408at2759"/>
<feature type="compositionally biased region" description="Polar residues" evidence="1">
    <location>
        <begin position="8"/>
        <end position="20"/>
    </location>
</feature>
<feature type="compositionally biased region" description="Basic and acidic residues" evidence="1">
    <location>
        <begin position="327"/>
        <end position="337"/>
    </location>
</feature>
<reference evidence="2" key="2">
    <citation type="journal article" date="2023" name="IMA Fungus">
        <title>Comparative genomic study of the Penicillium genus elucidates a diverse pangenome and 15 lateral gene transfer events.</title>
        <authorList>
            <person name="Petersen C."/>
            <person name="Sorensen T."/>
            <person name="Nielsen M.R."/>
            <person name="Sondergaard T.E."/>
            <person name="Sorensen J.L."/>
            <person name="Fitzpatrick D.A."/>
            <person name="Frisvad J.C."/>
            <person name="Nielsen K.L."/>
        </authorList>
    </citation>
    <scope>NUCLEOTIDE SEQUENCE</scope>
    <source>
        <strain evidence="2">IBT 21917</strain>
    </source>
</reference>
<feature type="region of interest" description="Disordered" evidence="1">
    <location>
        <begin position="276"/>
        <end position="338"/>
    </location>
</feature>
<dbReference type="Proteomes" id="UP001146351">
    <property type="component" value="Unassembled WGS sequence"/>
</dbReference>
<evidence type="ECO:0008006" key="4">
    <source>
        <dbReference type="Google" id="ProtNLM"/>
    </source>
</evidence>
<reference evidence="2" key="1">
    <citation type="submission" date="2022-11" db="EMBL/GenBank/DDBJ databases">
        <authorList>
            <person name="Petersen C."/>
        </authorList>
    </citation>
    <scope>NUCLEOTIDE SEQUENCE</scope>
    <source>
        <strain evidence="2">IBT 21917</strain>
    </source>
</reference>
<proteinExistence type="predicted"/>
<protein>
    <recommendedName>
        <fullName evidence="4">Transcription factor hoxa13</fullName>
    </recommendedName>
</protein>
<feature type="compositionally biased region" description="Acidic residues" evidence="1">
    <location>
        <begin position="582"/>
        <end position="611"/>
    </location>
</feature>
<evidence type="ECO:0000313" key="2">
    <source>
        <dbReference type="EMBL" id="KAJ5171842.1"/>
    </source>
</evidence>
<sequence length="683" mass="76268">MAVVKQNGPASDVSTSQNGQKDVGKPERKRSSLRWTVGLIVRLCIWYTLLTPFLRCPSNPEELTETSPRVCKPYLIGRSYVEPYITPYVTPYYETYAAPYVDQARPYIEVFHAQVYTPTYTIVQSGYEKYGAPAWQQAQVYGAEQWKIQVTPRVQAAQDKLHQLYLAELDPYVQRGKAVVSPYFQKANTVMFTVYWDHLVPFYTRSQPFIGKTYSTGQQVLVTHVVPGVRYTWSSVVYFANSSLWPHVTGLYSEQVEPQLVKISQRLASYREGKRIRSAVEDTDSPSSDEPQPSTSSSSQKLTHTSTSSSTTTTTETPTFQPALSAAEKEQKAREQVASDLQRWQDKFSVAADKGVEDLEERIEEIVAALVASSANAHGQSLATALQAVAAKQVSGIKDRINDLVQTLPEEDAPEAEESTRDQLVSDIRTSAISVRDRAHTLREWSLTFEEELLRRVSAAVNSTLDVLDSIRDLGLQEIGMRWAWMDTVTYKDWARYHALKAQLDDWRDEIRKVGMNHKSVAEAKAVAADILASGMDVAEDTAKELIRLKDVGHWKMAAREVSDNFETRTEPPPARPKPQEEVEEAEDVNVDQDESTEADEYVETVPEDTSPEEHDTSASNSDGVETDDSLVSEASTETNTPPVDTEVVDESTTADDSETIATPVDDSSASFKATPTPAYEEL</sequence>
<dbReference type="PANTHER" id="PTHR23242:SF9">
    <property type="entry name" value="TRANSCRIPTION FACTOR HOXA13"/>
    <property type="match status" value="1"/>
</dbReference>
<comment type="caution">
    <text evidence="2">The sequence shown here is derived from an EMBL/GenBank/DDBJ whole genome shotgun (WGS) entry which is preliminary data.</text>
</comment>
<feature type="compositionally biased region" description="Acidic residues" evidence="1">
    <location>
        <begin position="647"/>
        <end position="659"/>
    </location>
</feature>
<feature type="compositionally biased region" description="Polar residues" evidence="1">
    <location>
        <begin position="633"/>
        <end position="643"/>
    </location>
</feature>
<evidence type="ECO:0000313" key="3">
    <source>
        <dbReference type="Proteomes" id="UP001146351"/>
    </source>
</evidence>
<dbReference type="AlphaFoldDB" id="A0A9W9IDW1"/>
<dbReference type="EMBL" id="JAPQKO010000003">
    <property type="protein sequence ID" value="KAJ5171842.1"/>
    <property type="molecule type" value="Genomic_DNA"/>
</dbReference>
<organism evidence="2 3">
    <name type="scientific">Penicillium capsulatum</name>
    <dbReference type="NCBI Taxonomy" id="69766"/>
    <lineage>
        <taxon>Eukaryota</taxon>
        <taxon>Fungi</taxon>
        <taxon>Dikarya</taxon>
        <taxon>Ascomycota</taxon>
        <taxon>Pezizomycotina</taxon>
        <taxon>Eurotiomycetes</taxon>
        <taxon>Eurotiomycetidae</taxon>
        <taxon>Eurotiales</taxon>
        <taxon>Aspergillaceae</taxon>
        <taxon>Penicillium</taxon>
    </lineage>
</organism>
<gene>
    <name evidence="2" type="ORF">N7492_004435</name>
</gene>
<feature type="compositionally biased region" description="Low complexity" evidence="1">
    <location>
        <begin position="285"/>
        <end position="322"/>
    </location>
</feature>
<feature type="region of interest" description="Disordered" evidence="1">
    <location>
        <begin position="563"/>
        <end position="683"/>
    </location>
</feature>
<evidence type="ECO:0000256" key="1">
    <source>
        <dbReference type="SAM" id="MobiDB-lite"/>
    </source>
</evidence>
<accession>A0A9W9IDW1</accession>
<feature type="region of interest" description="Disordered" evidence="1">
    <location>
        <begin position="1"/>
        <end position="27"/>
    </location>
</feature>
<dbReference type="PANTHER" id="PTHR23242">
    <property type="entry name" value="TRANSCRIPTION FACTOR HOXA13"/>
    <property type="match status" value="1"/>
</dbReference>